<proteinExistence type="inferred from homology"/>
<dbReference type="FunCoup" id="A0A1W4XHM8">
    <property type="interactions" value="1427"/>
</dbReference>
<feature type="binding site" evidence="7">
    <location>
        <position position="115"/>
    </location>
    <ligand>
        <name>a divalent metal cation</name>
        <dbReference type="ChEBI" id="CHEBI:60240"/>
        <label>1</label>
    </ligand>
</feature>
<dbReference type="STRING" id="224129.A0A1W4XHM8"/>
<dbReference type="GO" id="GO:0005829">
    <property type="term" value="C:cytosol"/>
    <property type="evidence" value="ECO:0007669"/>
    <property type="project" value="TreeGrafter"/>
</dbReference>
<gene>
    <name evidence="9" type="primary">LOC108741538</name>
</gene>
<evidence type="ECO:0000313" key="8">
    <source>
        <dbReference type="Proteomes" id="UP000192223"/>
    </source>
</evidence>
<evidence type="ECO:0000256" key="7">
    <source>
        <dbReference type="PIRSR" id="PIRSR005902-1"/>
    </source>
</evidence>
<dbReference type="KEGG" id="apln:108741538"/>
<dbReference type="PANTHER" id="PTHR10060:SF15">
    <property type="entry name" value="DEOXYRIBONUCLEASE TATDN1"/>
    <property type="match status" value="1"/>
</dbReference>
<dbReference type="Pfam" id="PF01026">
    <property type="entry name" value="TatD_DNase"/>
    <property type="match status" value="1"/>
</dbReference>
<dbReference type="InterPro" id="IPR032466">
    <property type="entry name" value="Metal_Hydrolase"/>
</dbReference>
<dbReference type="InterPro" id="IPR050891">
    <property type="entry name" value="TatD-type_Hydrolase"/>
</dbReference>
<name>A0A1W4XHM8_AGRPL</name>
<keyword evidence="4" id="KW-0378">Hydrolase</keyword>
<keyword evidence="8" id="KW-1185">Reference proteome</keyword>
<dbReference type="AlphaFoldDB" id="A0A1W4XHM8"/>
<feature type="binding site" evidence="7">
    <location>
        <position position="223"/>
    </location>
    <ligand>
        <name>a divalent metal cation</name>
        <dbReference type="ChEBI" id="CHEBI:60240"/>
        <label>1</label>
    </ligand>
</feature>
<evidence type="ECO:0000256" key="2">
    <source>
        <dbReference type="ARBA" id="ARBA00022722"/>
    </source>
</evidence>
<feature type="binding site" evidence="7">
    <location>
        <position position="175"/>
    </location>
    <ligand>
        <name>a divalent metal cation</name>
        <dbReference type="ChEBI" id="CHEBI:60240"/>
        <label>2</label>
    </ligand>
</feature>
<organism evidence="8 9">
    <name type="scientific">Agrilus planipennis</name>
    <name type="common">Emerald ash borer</name>
    <name type="synonym">Agrilus marcopoli</name>
    <dbReference type="NCBI Taxonomy" id="224129"/>
    <lineage>
        <taxon>Eukaryota</taxon>
        <taxon>Metazoa</taxon>
        <taxon>Ecdysozoa</taxon>
        <taxon>Arthropoda</taxon>
        <taxon>Hexapoda</taxon>
        <taxon>Insecta</taxon>
        <taxon>Pterygota</taxon>
        <taxon>Neoptera</taxon>
        <taxon>Endopterygota</taxon>
        <taxon>Coleoptera</taxon>
        <taxon>Polyphaga</taxon>
        <taxon>Elateriformia</taxon>
        <taxon>Buprestoidea</taxon>
        <taxon>Buprestidae</taxon>
        <taxon>Agrilinae</taxon>
        <taxon>Agrilus</taxon>
    </lineage>
</organism>
<dbReference type="GeneID" id="108741538"/>
<keyword evidence="2" id="KW-0540">Nuclease</keyword>
<dbReference type="InterPro" id="IPR018228">
    <property type="entry name" value="DNase_TatD-rel_CS"/>
</dbReference>
<dbReference type="SUPFAM" id="SSF51556">
    <property type="entry name" value="Metallo-dependent hydrolases"/>
    <property type="match status" value="1"/>
</dbReference>
<dbReference type="InterPro" id="IPR001130">
    <property type="entry name" value="TatD-like"/>
</dbReference>
<dbReference type="FunFam" id="3.20.20.140:FF:000040">
    <property type="entry name" value="Putative tatD related deoxyribonuclease"/>
    <property type="match status" value="1"/>
</dbReference>
<dbReference type="OrthoDB" id="6079689at2759"/>
<feature type="binding site" evidence="7">
    <location>
        <position position="152"/>
    </location>
    <ligand>
        <name>a divalent metal cation</name>
        <dbReference type="ChEBI" id="CHEBI:60240"/>
        <label>2</label>
    </ligand>
</feature>
<dbReference type="CDD" id="cd01310">
    <property type="entry name" value="TatD_DNAse"/>
    <property type="match status" value="1"/>
</dbReference>
<evidence type="ECO:0000256" key="5">
    <source>
        <dbReference type="ARBA" id="ARBA00039767"/>
    </source>
</evidence>
<evidence type="ECO:0000256" key="1">
    <source>
        <dbReference type="ARBA" id="ARBA00009275"/>
    </source>
</evidence>
<dbReference type="Gene3D" id="3.20.20.140">
    <property type="entry name" value="Metal-dependent hydrolases"/>
    <property type="match status" value="1"/>
</dbReference>
<protein>
    <recommendedName>
        <fullName evidence="5">Deoxyribonuclease TATDN1</fullName>
    </recommendedName>
</protein>
<reference evidence="9" key="1">
    <citation type="submission" date="2025-08" db="UniProtKB">
        <authorList>
            <consortium name="RefSeq"/>
        </authorList>
    </citation>
    <scope>IDENTIFICATION</scope>
    <source>
        <tissue evidence="9">Entire body</tissue>
    </source>
</reference>
<sequence length="299" mass="34249">MSKVKQFIDIGANLTDAMYQGVYNGTKKHEPDLENVLKRSWEAGLKRIIITGGNLQESKRALEISKRNDNLFSTVGCHPTRCLEFEENEASPHDYLKNLEKLALENKSKVVAIGECGLDYDRTQFCPKEIQIKYFEMQLKLTETLKLPLFLHCRNAATDLYNILSKHDNLKGVVHSFDGTLEEAMKFIDLGYFIGLNGCSLKTKENLETVAQLPADCLLVETDCPWCEIRPSHAGYKYISKENHFQSVKKEKWSADFMVKNRNEPANIRQVFEVLAAIRNEDPNSLSEIIYNNTLKLFF</sequence>
<evidence type="ECO:0000313" key="9">
    <source>
        <dbReference type="RefSeq" id="XP_018331870.1"/>
    </source>
</evidence>
<dbReference type="PIRSF" id="PIRSF005902">
    <property type="entry name" value="DNase_TatD"/>
    <property type="match status" value="1"/>
</dbReference>
<evidence type="ECO:0000256" key="6">
    <source>
        <dbReference type="ARBA" id="ARBA00045223"/>
    </source>
</evidence>
<dbReference type="PROSITE" id="PS01091">
    <property type="entry name" value="TATD_3"/>
    <property type="match status" value="1"/>
</dbReference>
<comment type="similarity">
    <text evidence="1">Belongs to the metallo-dependent hydrolases superfamily. TatD-type hydrolase family.</text>
</comment>
<evidence type="ECO:0000256" key="4">
    <source>
        <dbReference type="ARBA" id="ARBA00022801"/>
    </source>
</evidence>
<dbReference type="RefSeq" id="XP_018331870.1">
    <property type="nucleotide sequence ID" value="XM_018476368.1"/>
</dbReference>
<keyword evidence="3 7" id="KW-0479">Metal-binding</keyword>
<dbReference type="Proteomes" id="UP000192223">
    <property type="component" value="Unplaced"/>
</dbReference>
<evidence type="ECO:0000256" key="3">
    <source>
        <dbReference type="ARBA" id="ARBA00022723"/>
    </source>
</evidence>
<dbReference type="GO" id="GO:0008296">
    <property type="term" value="F:3'-5'-DNA exonuclease activity"/>
    <property type="evidence" value="ECO:0007669"/>
    <property type="project" value="TreeGrafter"/>
</dbReference>
<dbReference type="GO" id="GO:0046872">
    <property type="term" value="F:metal ion binding"/>
    <property type="evidence" value="ECO:0007669"/>
    <property type="project" value="UniProtKB-KW"/>
</dbReference>
<dbReference type="InParanoid" id="A0A1W4XHM8"/>
<accession>A0A1W4XHM8</accession>
<comment type="function">
    <text evidence="6">Deoxyribonuclease which catalyzes (in vitro) the decatenation of kinetoplast DNA, which are circular DNA catenated to each other, producing linear DNA molecules. Plays an important role in chromosomal segregation and cell cycle progression during eye development probably via its DNA decatenation activity.</text>
</comment>
<dbReference type="PANTHER" id="PTHR10060">
    <property type="entry name" value="TATD FAMILY DEOXYRIBONUCLEASE"/>
    <property type="match status" value="1"/>
</dbReference>